<sequence>MTDSTDILGYVVCRTCQQPKAIKQGKGKRAAFVHGRCECGPDTRTGKAAQAEMKTFQPLEVVQAQIEAMKQPEPEPQPESLPVQTEKQTESETKPEPQSKPVTTVKCVGIGAVLGLVCGGIIKTIKAVA</sequence>
<dbReference type="RefSeq" id="WP_073580015.1">
    <property type="nucleotide sequence ID" value="NZ_AP024897.1"/>
</dbReference>
<proteinExistence type="predicted"/>
<reference evidence="3" key="1">
    <citation type="submission" date="2016-12" db="EMBL/GenBank/DDBJ databases">
        <authorList>
            <person name="Rodrigo-Torres L."/>
            <person name="Arahal R.D."/>
            <person name="Lucena T."/>
        </authorList>
    </citation>
    <scope>NUCLEOTIDE SEQUENCE [LARGE SCALE GENOMIC DNA]</scope>
</reference>
<dbReference type="OrthoDB" id="5890240at2"/>
<dbReference type="AlphaFoldDB" id="A0A1M7YR76"/>
<evidence type="ECO:0000313" key="3">
    <source>
        <dbReference type="Proteomes" id="UP000184600"/>
    </source>
</evidence>
<organism evidence="2 3">
    <name type="scientific">Vibrio quintilis</name>
    <dbReference type="NCBI Taxonomy" id="1117707"/>
    <lineage>
        <taxon>Bacteria</taxon>
        <taxon>Pseudomonadati</taxon>
        <taxon>Pseudomonadota</taxon>
        <taxon>Gammaproteobacteria</taxon>
        <taxon>Vibrionales</taxon>
        <taxon>Vibrionaceae</taxon>
        <taxon>Vibrio</taxon>
    </lineage>
</organism>
<feature type="region of interest" description="Disordered" evidence="1">
    <location>
        <begin position="68"/>
        <end position="101"/>
    </location>
</feature>
<protein>
    <submittedName>
        <fullName evidence="2">Uncharacterized protein</fullName>
    </submittedName>
</protein>
<dbReference type="STRING" id="1117707.VQ7734_00837"/>
<keyword evidence="3" id="KW-1185">Reference proteome</keyword>
<dbReference type="Proteomes" id="UP000184600">
    <property type="component" value="Unassembled WGS sequence"/>
</dbReference>
<name>A0A1M7YR76_9VIBR</name>
<gene>
    <name evidence="2" type="ORF">VQ7734_00837</name>
</gene>
<evidence type="ECO:0000313" key="2">
    <source>
        <dbReference type="EMBL" id="SHO55118.1"/>
    </source>
</evidence>
<feature type="compositionally biased region" description="Basic and acidic residues" evidence="1">
    <location>
        <begin position="87"/>
        <end position="97"/>
    </location>
</feature>
<accession>A0A1M7YR76</accession>
<dbReference type="EMBL" id="FRFG01000011">
    <property type="protein sequence ID" value="SHO55118.1"/>
    <property type="molecule type" value="Genomic_DNA"/>
</dbReference>
<evidence type="ECO:0000256" key="1">
    <source>
        <dbReference type="SAM" id="MobiDB-lite"/>
    </source>
</evidence>